<feature type="compositionally biased region" description="Basic and acidic residues" evidence="4">
    <location>
        <begin position="228"/>
        <end position="237"/>
    </location>
</feature>
<dbReference type="InterPro" id="IPR022669">
    <property type="entry name" value="Ribosomal_uL2_C"/>
</dbReference>
<feature type="compositionally biased region" description="Basic residues" evidence="4">
    <location>
        <begin position="238"/>
        <end position="250"/>
    </location>
</feature>
<dbReference type="AlphaFoldDB" id="A0A0B5GMX8"/>
<dbReference type="PIRSF" id="PIRSF002158">
    <property type="entry name" value="Ribosomal_L2"/>
    <property type="match status" value="1"/>
</dbReference>
<protein>
    <submittedName>
        <fullName evidence="7">Ribosomal protein L2</fullName>
    </submittedName>
</protein>
<dbReference type="PROSITE" id="PS00467">
    <property type="entry name" value="RIBOSOMAL_L2"/>
    <property type="match status" value="1"/>
</dbReference>
<dbReference type="Gene3D" id="4.10.950.10">
    <property type="entry name" value="Ribosomal protein L2, domain 3"/>
    <property type="match status" value="1"/>
</dbReference>
<name>A0A0B5GMX8_STALP</name>
<dbReference type="GeneID" id="22976099"/>
<dbReference type="InterPro" id="IPR014722">
    <property type="entry name" value="Rib_uL2_dom2"/>
</dbReference>
<feature type="region of interest" description="Disordered" evidence="4">
    <location>
        <begin position="224"/>
        <end position="250"/>
    </location>
</feature>
<dbReference type="InterPro" id="IPR002171">
    <property type="entry name" value="Ribosomal_uL2"/>
</dbReference>
<dbReference type="SMART" id="SM01383">
    <property type="entry name" value="Ribosomal_L2"/>
    <property type="match status" value="1"/>
</dbReference>
<dbReference type="Gene3D" id="2.30.30.30">
    <property type="match status" value="1"/>
</dbReference>
<dbReference type="PANTHER" id="PTHR13691">
    <property type="entry name" value="RIBOSOMAL PROTEIN L2"/>
    <property type="match status" value="1"/>
</dbReference>
<dbReference type="InterPro" id="IPR022666">
    <property type="entry name" value="Ribosomal_uL2_RNA-bd_dom"/>
</dbReference>
<dbReference type="Pfam" id="PF00181">
    <property type="entry name" value="Ribosomal_L2_N"/>
    <property type="match status" value="1"/>
</dbReference>
<evidence type="ECO:0000256" key="1">
    <source>
        <dbReference type="ARBA" id="ARBA00005636"/>
    </source>
</evidence>
<dbReference type="InterPro" id="IPR008991">
    <property type="entry name" value="Translation_prot_SH3-like_sf"/>
</dbReference>
<dbReference type="NCBIfam" id="TIGR01171">
    <property type="entry name" value="rplB_bact"/>
    <property type="match status" value="1"/>
</dbReference>
<dbReference type="Gene3D" id="2.40.50.140">
    <property type="entry name" value="Nucleic acid-binding proteins"/>
    <property type="match status" value="1"/>
</dbReference>
<geneLocation type="mitochondrion" evidence="7"/>
<dbReference type="GO" id="GO:0003735">
    <property type="term" value="F:structural constituent of ribosome"/>
    <property type="evidence" value="ECO:0007669"/>
    <property type="project" value="InterPro"/>
</dbReference>
<dbReference type="EMBL" id="KP165388">
    <property type="protein sequence ID" value="AJF22908.1"/>
    <property type="molecule type" value="Genomic_DNA"/>
</dbReference>
<dbReference type="SMART" id="SM01382">
    <property type="entry name" value="Ribosomal_L2_C"/>
    <property type="match status" value="1"/>
</dbReference>
<accession>A0A0B5GMX8</accession>
<dbReference type="GO" id="GO:0003723">
    <property type="term" value="F:RNA binding"/>
    <property type="evidence" value="ECO:0007669"/>
    <property type="project" value="InterPro"/>
</dbReference>
<feature type="domain" description="Large ribosomal subunit protein uL2 C-terminal" evidence="5">
    <location>
        <begin position="123"/>
        <end position="251"/>
    </location>
</feature>
<gene>
    <name evidence="7" type="primary">rpl2</name>
</gene>
<reference evidence="7" key="1">
    <citation type="journal article" date="2014" name="Nucleic Acids Res.">
        <title>Widespread occurrence of organelle genome-encoded 5S rRNAs including permuted molecules.</title>
        <authorList>
            <person name="Valach M."/>
            <person name="Burger G."/>
            <person name="Gray M.W."/>
            <person name="Lang B.F."/>
        </authorList>
    </citation>
    <scope>NUCLEOTIDE SEQUENCE</scope>
    <source>
        <strain evidence="7">ATCC 50324</strain>
    </source>
</reference>
<dbReference type="Pfam" id="PF03947">
    <property type="entry name" value="Ribosomal_L2_C"/>
    <property type="match status" value="1"/>
</dbReference>
<dbReference type="SUPFAM" id="SSF50249">
    <property type="entry name" value="Nucleic acid-binding proteins"/>
    <property type="match status" value="1"/>
</dbReference>
<dbReference type="RefSeq" id="YP_009118124.1">
    <property type="nucleotide sequence ID" value="NC_026312.1"/>
</dbReference>
<evidence type="ECO:0000256" key="4">
    <source>
        <dbReference type="SAM" id="MobiDB-lite"/>
    </source>
</evidence>
<feature type="domain" description="Large ribosomal subunit protein uL2 RNA-binding" evidence="6">
    <location>
        <begin position="39"/>
        <end position="115"/>
    </location>
</feature>
<sequence>MRLYNSITPSSRHLCLVDYHIFSKEKISFFLSKLKSNSGRNHHGHISVRHRGGGTAGLYLVLDQFERRFNIPYRIETINYDSYRSAFISLLRYQNGIYCYRLAIHKTFIGDTLMSYDNVPENIKNGDGCLIKFISPGSLICNVELKPQSGFQLSRSAGCYSVLLKRDERSAYLKLGSQVVKLVSIFCMAFIGSVSNKNFRYTDLGKAGNSRNLGIRPTVRGVAMNPVDHPHGGGEGKKSKRSFPRSPWGKRYKKFKKIKFIK</sequence>
<dbReference type="InterPro" id="IPR005880">
    <property type="entry name" value="Ribosomal_uL2_bac/org-type"/>
</dbReference>
<dbReference type="SUPFAM" id="SSF50104">
    <property type="entry name" value="Translation proteins SH3-like domain"/>
    <property type="match status" value="1"/>
</dbReference>
<proteinExistence type="inferred from homology"/>
<dbReference type="GO" id="GO:0032543">
    <property type="term" value="P:mitochondrial translation"/>
    <property type="evidence" value="ECO:0007669"/>
    <property type="project" value="TreeGrafter"/>
</dbReference>
<evidence type="ECO:0000313" key="7">
    <source>
        <dbReference type="EMBL" id="AJF22908.1"/>
    </source>
</evidence>
<organism evidence="7">
    <name type="scientific">Stachyamoeba lipophora</name>
    <dbReference type="NCBI Taxonomy" id="463046"/>
    <lineage>
        <taxon>Eukaryota</taxon>
        <taxon>Discoba</taxon>
        <taxon>Heterolobosea</taxon>
        <taxon>Tetramitia</taxon>
        <taxon>Eutetramitia</taxon>
        <taxon>Gruberellidae</taxon>
        <taxon>Stachyamoeba</taxon>
    </lineage>
</organism>
<dbReference type="InterPro" id="IPR014726">
    <property type="entry name" value="Ribosomal_uL2_dom3"/>
</dbReference>
<keyword evidence="2 7" id="KW-0689">Ribosomal protein</keyword>
<comment type="similarity">
    <text evidence="1">Belongs to the universal ribosomal protein uL2 family.</text>
</comment>
<dbReference type="GO" id="GO:0016740">
    <property type="term" value="F:transferase activity"/>
    <property type="evidence" value="ECO:0007669"/>
    <property type="project" value="InterPro"/>
</dbReference>
<evidence type="ECO:0000259" key="5">
    <source>
        <dbReference type="SMART" id="SM01382"/>
    </source>
</evidence>
<evidence type="ECO:0000256" key="2">
    <source>
        <dbReference type="ARBA" id="ARBA00022980"/>
    </source>
</evidence>
<evidence type="ECO:0000259" key="6">
    <source>
        <dbReference type="SMART" id="SM01383"/>
    </source>
</evidence>
<dbReference type="InterPro" id="IPR022671">
    <property type="entry name" value="Ribosomal_uL2_CS"/>
</dbReference>
<keyword evidence="3" id="KW-0687">Ribonucleoprotein</keyword>
<dbReference type="PANTHER" id="PTHR13691:SF5">
    <property type="entry name" value="LARGE RIBOSOMAL SUBUNIT PROTEIN UL2M"/>
    <property type="match status" value="1"/>
</dbReference>
<keyword evidence="7" id="KW-0496">Mitochondrion</keyword>
<dbReference type="FunFam" id="4.10.950.10:FF:000001">
    <property type="entry name" value="50S ribosomal protein L2"/>
    <property type="match status" value="1"/>
</dbReference>
<evidence type="ECO:0000256" key="3">
    <source>
        <dbReference type="ARBA" id="ARBA00023274"/>
    </source>
</evidence>
<dbReference type="InterPro" id="IPR012340">
    <property type="entry name" value="NA-bd_OB-fold"/>
</dbReference>
<dbReference type="GO" id="GO:0005762">
    <property type="term" value="C:mitochondrial large ribosomal subunit"/>
    <property type="evidence" value="ECO:0007669"/>
    <property type="project" value="TreeGrafter"/>
</dbReference>